<name>A0A2H0TBH0_9BACT</name>
<protein>
    <submittedName>
        <fullName evidence="3">Uncharacterized protein</fullName>
    </submittedName>
</protein>
<organism evidence="3 4">
    <name type="scientific">Candidatus Nomurabacteria bacterium CG10_big_fil_rev_8_21_14_0_10_35_16</name>
    <dbReference type="NCBI Taxonomy" id="1974731"/>
    <lineage>
        <taxon>Bacteria</taxon>
        <taxon>Candidatus Nomuraibacteriota</taxon>
    </lineage>
</organism>
<evidence type="ECO:0000256" key="1">
    <source>
        <dbReference type="SAM" id="Coils"/>
    </source>
</evidence>
<dbReference type="Proteomes" id="UP000230094">
    <property type="component" value="Unassembled WGS sequence"/>
</dbReference>
<proteinExistence type="predicted"/>
<keyword evidence="1" id="KW-0175">Coiled coil</keyword>
<gene>
    <name evidence="3" type="ORF">COU49_01385</name>
</gene>
<feature type="coiled-coil region" evidence="1">
    <location>
        <begin position="560"/>
        <end position="587"/>
    </location>
</feature>
<feature type="coiled-coil region" evidence="1">
    <location>
        <begin position="279"/>
        <end position="306"/>
    </location>
</feature>
<dbReference type="EMBL" id="PFCQ01000007">
    <property type="protein sequence ID" value="PIR68352.1"/>
    <property type="molecule type" value="Genomic_DNA"/>
</dbReference>
<dbReference type="AlphaFoldDB" id="A0A2H0TBH0"/>
<feature type="compositionally biased region" description="Polar residues" evidence="2">
    <location>
        <begin position="390"/>
        <end position="406"/>
    </location>
</feature>
<evidence type="ECO:0000313" key="4">
    <source>
        <dbReference type="Proteomes" id="UP000230094"/>
    </source>
</evidence>
<evidence type="ECO:0000256" key="2">
    <source>
        <dbReference type="SAM" id="MobiDB-lite"/>
    </source>
</evidence>
<reference evidence="4" key="1">
    <citation type="submission" date="2017-09" db="EMBL/GenBank/DDBJ databases">
        <title>Depth-based differentiation of microbial function through sediment-hosted aquifers and enrichment of novel symbionts in the deep terrestrial subsurface.</title>
        <authorList>
            <person name="Probst A.J."/>
            <person name="Ladd B."/>
            <person name="Jarett J.K."/>
            <person name="Geller-Mcgrath D.E."/>
            <person name="Sieber C.M.K."/>
            <person name="Emerson J.B."/>
            <person name="Anantharaman K."/>
            <person name="Thomas B.C."/>
            <person name="Malmstrom R."/>
            <person name="Stieglmeier M."/>
            <person name="Klingl A."/>
            <person name="Woyke T."/>
            <person name="Ryan C.M."/>
            <person name="Banfield J.F."/>
        </authorList>
    </citation>
    <scope>NUCLEOTIDE SEQUENCE [LARGE SCALE GENOMIC DNA]</scope>
</reference>
<sequence>MFRNKKNQQIIAALIIIALIVPTILFSRPKKAEAQFVDPVNAVWEGIKSVFTFINTTSTVTDTGLSLKEYAREISRFFLQRLAKKFLEQTTTSTINWINTGFHGRPLFVENTESFFKDIAKSEIRDLVDTIGYNSLYFPFGRQTALQTIDAYKAQFESNAQYSLSKVINDPALLMSYRNNFNIGGWNGFLINTQYPQNNYLGFQLMLNDEKARRLEGTVQSKADKVQTALQQGLGFLSQQTCPSNPSYNNEIDPYNRPTFKYTAPYNPPANIPLDLFGNESFSENLRRNQEQLAAYDAQYQAAKNTAYEQWAKENVCPGGLVTVTPGSVAANRIMSALGSPERQGELSAAMGNSLSAIFDNLINHFMDKGLTALATRVNPPPESDEWSYEGNTLGSPASGNNTVWNTGPDEEVVLSDFKKQLEGKTLILDTTGSIIREEIGNTGNGTYVPGDIANTETEIKLMDNASVAEPGILQLLGQIWPQTRELDVCQPGPDLGWEKRITEESNRNSMKLQENMSNTDGNKAAAAQMVFNELKFAVSFFADWINNQMMMALPNSILYMDAVDEIKNLDQQAKELVDKRRAKSQALARLQAINVSLRAFTTQPAPGSGAEKSLISLRKQYNANKDAISNTFSIESARNELAVAKDKLANLKNLTTQCNTERTENGWNTPGGWNSIKGSEGNEKALFCDLPIMGGYRHENFQIPNAPAGKTPSTTITHPEIPLVNAKNVFEYREDVKFGFDKNRKVNILLSCSVIFETNPLDYKGNIPGITTTIPSYEKPPNDSNDGSLIQDTTPIGSTSSGYCAYSNELIYADVATQEDCSARGGSWLVSQE</sequence>
<comment type="caution">
    <text evidence="3">The sequence shown here is derived from an EMBL/GenBank/DDBJ whole genome shotgun (WGS) entry which is preliminary data.</text>
</comment>
<feature type="region of interest" description="Disordered" evidence="2">
    <location>
        <begin position="382"/>
        <end position="408"/>
    </location>
</feature>
<accession>A0A2H0TBH0</accession>
<evidence type="ECO:0000313" key="3">
    <source>
        <dbReference type="EMBL" id="PIR68352.1"/>
    </source>
</evidence>